<dbReference type="PANTHER" id="PTHR10963:SF24">
    <property type="entry name" value="GLYCOSIDASE C21B10.07-RELATED"/>
    <property type="match status" value="1"/>
</dbReference>
<name>A0ABR3FUS6_9AGAR</name>
<gene>
    <name evidence="3" type="ORF">V5O48_002757</name>
</gene>
<reference evidence="3 4" key="1">
    <citation type="submission" date="2024-02" db="EMBL/GenBank/DDBJ databases">
        <title>A draft genome for the cacao thread blight pathogen Marasmius crinis-equi.</title>
        <authorList>
            <person name="Cohen S.P."/>
            <person name="Baruah I.K."/>
            <person name="Amoako-Attah I."/>
            <person name="Bukari Y."/>
            <person name="Meinhardt L.W."/>
            <person name="Bailey B.A."/>
        </authorList>
    </citation>
    <scope>NUCLEOTIDE SEQUENCE [LARGE SCALE GENOMIC DNA]</scope>
    <source>
        <strain evidence="3 4">GH-76</strain>
    </source>
</reference>
<dbReference type="InterPro" id="IPR013320">
    <property type="entry name" value="ConA-like_dom_sf"/>
</dbReference>
<dbReference type="EMBL" id="JBAHYK010000066">
    <property type="protein sequence ID" value="KAL0579253.1"/>
    <property type="molecule type" value="Genomic_DNA"/>
</dbReference>
<dbReference type="Pfam" id="PF26113">
    <property type="entry name" value="GH16_XgeA"/>
    <property type="match status" value="1"/>
</dbReference>
<keyword evidence="4" id="KW-1185">Reference proteome</keyword>
<dbReference type="PROSITE" id="PS51762">
    <property type="entry name" value="GH16_2"/>
    <property type="match status" value="1"/>
</dbReference>
<feature type="signal peptide" evidence="1">
    <location>
        <begin position="1"/>
        <end position="18"/>
    </location>
</feature>
<dbReference type="Gene3D" id="2.60.120.200">
    <property type="match status" value="1"/>
</dbReference>
<comment type="caution">
    <text evidence="3">The sequence shown here is derived from an EMBL/GenBank/DDBJ whole genome shotgun (WGS) entry which is preliminary data.</text>
</comment>
<feature type="chain" id="PRO_5045556486" description="GH16 domain-containing protein" evidence="1">
    <location>
        <begin position="19"/>
        <end position="327"/>
    </location>
</feature>
<evidence type="ECO:0000313" key="4">
    <source>
        <dbReference type="Proteomes" id="UP001465976"/>
    </source>
</evidence>
<dbReference type="InterPro" id="IPR000757">
    <property type="entry name" value="Beta-glucanase-like"/>
</dbReference>
<organism evidence="3 4">
    <name type="scientific">Marasmius crinis-equi</name>
    <dbReference type="NCBI Taxonomy" id="585013"/>
    <lineage>
        <taxon>Eukaryota</taxon>
        <taxon>Fungi</taxon>
        <taxon>Dikarya</taxon>
        <taxon>Basidiomycota</taxon>
        <taxon>Agaricomycotina</taxon>
        <taxon>Agaricomycetes</taxon>
        <taxon>Agaricomycetidae</taxon>
        <taxon>Agaricales</taxon>
        <taxon>Marasmiineae</taxon>
        <taxon>Marasmiaceae</taxon>
        <taxon>Marasmius</taxon>
    </lineage>
</organism>
<evidence type="ECO:0000259" key="2">
    <source>
        <dbReference type="PROSITE" id="PS51762"/>
    </source>
</evidence>
<keyword evidence="1" id="KW-0732">Signal</keyword>
<accession>A0ABR3FUS6</accession>
<dbReference type="CDD" id="cd02181">
    <property type="entry name" value="GH16_fungal_Lam16A_glucanase"/>
    <property type="match status" value="1"/>
</dbReference>
<evidence type="ECO:0000313" key="3">
    <source>
        <dbReference type="EMBL" id="KAL0579253.1"/>
    </source>
</evidence>
<dbReference type="SUPFAM" id="SSF49899">
    <property type="entry name" value="Concanavalin A-like lectins/glucanases"/>
    <property type="match status" value="1"/>
</dbReference>
<dbReference type="PANTHER" id="PTHR10963">
    <property type="entry name" value="GLYCOSYL HYDROLASE-RELATED"/>
    <property type="match status" value="1"/>
</dbReference>
<dbReference type="InterPro" id="IPR050546">
    <property type="entry name" value="Glycosyl_Hydrlase_16"/>
</dbReference>
<dbReference type="Proteomes" id="UP001465976">
    <property type="component" value="Unassembled WGS sequence"/>
</dbReference>
<feature type="domain" description="GH16" evidence="2">
    <location>
        <begin position="26"/>
        <end position="281"/>
    </location>
</feature>
<evidence type="ECO:0000256" key="1">
    <source>
        <dbReference type="SAM" id="SignalP"/>
    </source>
</evidence>
<sequence length="327" mass="36791">MLFRWLAPLLVLCARVWSFKYVLTESYEGHNFLSGFNFTAIEDPTHGRVNYVNESIASSQNLTYSSDDTFILRSDFTTVLNATGPGRNSVRLTSKRQYNASVMIYNVRHMPEGCGTWPAIWSYGDDWPNNGEIDVVEGTNNQDANEATLHTNTGTLHYGSEPYYDWEDCDWLVNYNAGCGVKFRQAKSFGPAFNANGGGWYAVERNDKFIKVWFWARDNGDVPKEVECGAPILKPRTWGTPDAYFPSTNSCSLEQKFGPHNVIINLTFCGDRAGESTLYRNSGCPSTCVDYVDNNPGAFVEAFFDFAWMKVYETPLIDVEVNAELSA</sequence>
<protein>
    <recommendedName>
        <fullName evidence="2">GH16 domain-containing protein</fullName>
    </recommendedName>
</protein>
<proteinExistence type="predicted"/>